<dbReference type="AlphaFoldDB" id="D0W0F2"/>
<dbReference type="Proteomes" id="UP000003294">
    <property type="component" value="Unassembled WGS sequence"/>
</dbReference>
<name>D0W0F2_NEICI</name>
<accession>D0W0F2</accession>
<evidence type="ECO:0000313" key="3">
    <source>
        <dbReference type="Proteomes" id="UP000003294"/>
    </source>
</evidence>
<comment type="caution">
    <text evidence="2">The sequence shown here is derived from an EMBL/GenBank/DDBJ whole genome shotgun (WGS) entry which is preliminary data.</text>
</comment>
<keyword evidence="1" id="KW-1133">Transmembrane helix</keyword>
<proteinExistence type="predicted"/>
<organism evidence="2 3">
    <name type="scientific">Neisseria cinerea ATCC 14685</name>
    <dbReference type="NCBI Taxonomy" id="546262"/>
    <lineage>
        <taxon>Bacteria</taxon>
        <taxon>Pseudomonadati</taxon>
        <taxon>Pseudomonadota</taxon>
        <taxon>Betaproteobacteria</taxon>
        <taxon>Neisseriales</taxon>
        <taxon>Neisseriaceae</taxon>
        <taxon>Neisseria</taxon>
    </lineage>
</organism>
<sequence length="45" mass="5263">MKRRVLCELSGAKHYVPQILPFLIVAFPFLGNQERKLKKNVETCF</sequence>
<gene>
    <name evidence="2" type="ORF">NEICINOT_03118</name>
</gene>
<evidence type="ECO:0000313" key="2">
    <source>
        <dbReference type="EMBL" id="EEZ72685.1"/>
    </source>
</evidence>
<keyword evidence="1" id="KW-0812">Transmembrane</keyword>
<evidence type="ECO:0000256" key="1">
    <source>
        <dbReference type="SAM" id="Phobius"/>
    </source>
</evidence>
<dbReference type="EMBL" id="ACDY02000001">
    <property type="protein sequence ID" value="EEZ72685.1"/>
    <property type="molecule type" value="Genomic_DNA"/>
</dbReference>
<feature type="transmembrane region" description="Helical" evidence="1">
    <location>
        <begin position="12"/>
        <end position="30"/>
    </location>
</feature>
<protein>
    <submittedName>
        <fullName evidence="2">Uncharacterized protein</fullName>
    </submittedName>
</protein>
<keyword evidence="1" id="KW-0472">Membrane</keyword>
<reference evidence="2 3" key="1">
    <citation type="submission" date="2009-10" db="EMBL/GenBank/DDBJ databases">
        <authorList>
            <person name="Weinstock G."/>
            <person name="Sodergren E."/>
            <person name="Clifton S."/>
            <person name="Fulton L."/>
            <person name="Fulton B."/>
            <person name="Courtney L."/>
            <person name="Fronick C."/>
            <person name="Harrison M."/>
            <person name="Strong C."/>
            <person name="Farmer C."/>
            <person name="Delahaunty K."/>
            <person name="Markovic C."/>
            <person name="Hall O."/>
            <person name="Minx P."/>
            <person name="Tomlinson C."/>
            <person name="Mitreva M."/>
            <person name="Nelson J."/>
            <person name="Hou S."/>
            <person name="Wollam A."/>
            <person name="Pepin K.H."/>
            <person name="Johnson M."/>
            <person name="Bhonagiri V."/>
            <person name="Nash W.E."/>
            <person name="Warren W."/>
            <person name="Chinwalla A."/>
            <person name="Mardis E.R."/>
            <person name="Wilson R.K."/>
        </authorList>
    </citation>
    <scope>NUCLEOTIDE SEQUENCE [LARGE SCALE GENOMIC DNA]</scope>
    <source>
        <strain evidence="2 3">ATCC 14685</strain>
    </source>
</reference>